<feature type="transmembrane region" description="Helical" evidence="2">
    <location>
        <begin position="48"/>
        <end position="74"/>
    </location>
</feature>
<feature type="transmembrane region" description="Helical" evidence="2">
    <location>
        <begin position="81"/>
        <end position="103"/>
    </location>
</feature>
<dbReference type="AlphaFoldDB" id="A0A848MD62"/>
<sequence>MVIKFKHSATCLLVSLTLLLSGCANTGSTLLSDTKPDARLTSGEQSKFFTASGAQGCAVGAVAGAGIGALAGLAAGNTKKVVAGAAIGGAAGCAAGFATNYYLDSLKKNYATTADRLQAMGKDINKDTVNVETASTAMKKVISENHATLTKISLQKDKAGFDKAGAAKDLSQIDANIKEMKSQIKAMNETKAGYKVALQAQKATTAAEKAKLATLTKENDQLSAQISALESEANGLYSQRQAISLG</sequence>
<comment type="caution">
    <text evidence="4">The sequence shown here is derived from an EMBL/GenBank/DDBJ whole genome shotgun (WGS) entry which is preliminary data.</text>
</comment>
<feature type="coiled-coil region" evidence="1">
    <location>
        <begin position="170"/>
        <end position="239"/>
    </location>
</feature>
<dbReference type="PROSITE" id="PS51257">
    <property type="entry name" value="PROKAR_LIPOPROTEIN"/>
    <property type="match status" value="1"/>
</dbReference>
<gene>
    <name evidence="4" type="ORF">GW590_04890</name>
</gene>
<evidence type="ECO:0000256" key="2">
    <source>
        <dbReference type="SAM" id="Phobius"/>
    </source>
</evidence>
<evidence type="ECO:0000256" key="3">
    <source>
        <dbReference type="SAM" id="SignalP"/>
    </source>
</evidence>
<feature type="chain" id="PRO_5032273791" description="Glycine zipper domain-containing protein" evidence="3">
    <location>
        <begin position="27"/>
        <end position="246"/>
    </location>
</feature>
<feature type="signal peptide" evidence="3">
    <location>
        <begin position="1"/>
        <end position="26"/>
    </location>
</feature>
<dbReference type="Proteomes" id="UP000585363">
    <property type="component" value="Unassembled WGS sequence"/>
</dbReference>
<evidence type="ECO:0000313" key="4">
    <source>
        <dbReference type="EMBL" id="NMP26208.1"/>
    </source>
</evidence>
<keyword evidence="5" id="KW-1185">Reference proteome</keyword>
<evidence type="ECO:0000313" key="5">
    <source>
        <dbReference type="Proteomes" id="UP000585363"/>
    </source>
</evidence>
<keyword evidence="1" id="KW-0175">Coiled coil</keyword>
<protein>
    <recommendedName>
        <fullName evidence="6">Glycine zipper domain-containing protein</fullName>
    </recommendedName>
</protein>
<proteinExistence type="predicted"/>
<reference evidence="4 5" key="1">
    <citation type="submission" date="2020-01" db="EMBL/GenBank/DDBJ databases">
        <authorList>
            <person name="Lee S.D."/>
        </authorList>
    </citation>
    <scope>NUCLEOTIDE SEQUENCE [LARGE SCALE GENOMIC DNA]</scope>
    <source>
        <strain evidence="4 5">SAP-1</strain>
    </source>
</reference>
<reference evidence="4 5" key="2">
    <citation type="submission" date="2020-06" db="EMBL/GenBank/DDBJ databases">
        <title>Polyphasic characterization of a Rahnella strain isolated from tree sap.</title>
        <authorList>
            <person name="Kim I.S."/>
        </authorList>
    </citation>
    <scope>NUCLEOTIDE SEQUENCE [LARGE SCALE GENOMIC DNA]</scope>
    <source>
        <strain evidence="4 5">SAP-1</strain>
    </source>
</reference>
<organism evidence="4 5">
    <name type="scientific">Rouxiella aceris</name>
    <dbReference type="NCBI Taxonomy" id="2703884"/>
    <lineage>
        <taxon>Bacteria</taxon>
        <taxon>Pseudomonadati</taxon>
        <taxon>Pseudomonadota</taxon>
        <taxon>Gammaproteobacteria</taxon>
        <taxon>Enterobacterales</taxon>
        <taxon>Yersiniaceae</taxon>
        <taxon>Rouxiella</taxon>
    </lineage>
</organism>
<dbReference type="RefSeq" id="WP_169401896.1">
    <property type="nucleotide sequence ID" value="NZ_JAADJU010000002.1"/>
</dbReference>
<evidence type="ECO:0000256" key="1">
    <source>
        <dbReference type="SAM" id="Coils"/>
    </source>
</evidence>
<accession>A0A848MD62</accession>
<evidence type="ECO:0008006" key="6">
    <source>
        <dbReference type="Google" id="ProtNLM"/>
    </source>
</evidence>
<name>A0A848MD62_9GAMM</name>
<dbReference type="EMBL" id="JAADJU010000002">
    <property type="protein sequence ID" value="NMP26208.1"/>
    <property type="molecule type" value="Genomic_DNA"/>
</dbReference>
<keyword evidence="2" id="KW-0472">Membrane</keyword>
<keyword evidence="2" id="KW-1133">Transmembrane helix</keyword>
<keyword evidence="3" id="KW-0732">Signal</keyword>
<keyword evidence="2" id="KW-0812">Transmembrane</keyword>